<proteinExistence type="predicted"/>
<evidence type="ECO:0000313" key="2">
    <source>
        <dbReference type="EMBL" id="CAB4164947.1"/>
    </source>
</evidence>
<accession>A0A6J5P104</accession>
<organism evidence="2">
    <name type="scientific">uncultured Caudovirales phage</name>
    <dbReference type="NCBI Taxonomy" id="2100421"/>
    <lineage>
        <taxon>Viruses</taxon>
        <taxon>Duplodnaviria</taxon>
        <taxon>Heunggongvirae</taxon>
        <taxon>Uroviricota</taxon>
        <taxon>Caudoviricetes</taxon>
        <taxon>Peduoviridae</taxon>
        <taxon>Maltschvirus</taxon>
        <taxon>Maltschvirus maltsch</taxon>
    </lineage>
</organism>
<feature type="region of interest" description="Disordered" evidence="1">
    <location>
        <begin position="43"/>
        <end position="66"/>
    </location>
</feature>
<gene>
    <name evidence="2" type="ORF">UFOVP824_9</name>
</gene>
<sequence>MRVRTSRKCFVNNCIREEGEVFEYEGPECSFFECLDESDSEVIATGSERRKPGRPRKSMADANQTA</sequence>
<reference evidence="2" key="1">
    <citation type="submission" date="2020-04" db="EMBL/GenBank/DDBJ databases">
        <authorList>
            <person name="Chiriac C."/>
            <person name="Salcher M."/>
            <person name="Ghai R."/>
            <person name="Kavagutti S V."/>
        </authorList>
    </citation>
    <scope>NUCLEOTIDE SEQUENCE</scope>
</reference>
<protein>
    <submittedName>
        <fullName evidence="2">Uncharacterized protein</fullName>
    </submittedName>
</protein>
<dbReference type="EMBL" id="LR796777">
    <property type="protein sequence ID" value="CAB4164947.1"/>
    <property type="molecule type" value="Genomic_DNA"/>
</dbReference>
<evidence type="ECO:0000256" key="1">
    <source>
        <dbReference type="SAM" id="MobiDB-lite"/>
    </source>
</evidence>
<name>A0A6J5P104_9CAUD</name>